<organism evidence="5 6">
    <name type="scientific">Orbilia blumenaviensis</name>
    <dbReference type="NCBI Taxonomy" id="1796055"/>
    <lineage>
        <taxon>Eukaryota</taxon>
        <taxon>Fungi</taxon>
        <taxon>Dikarya</taxon>
        <taxon>Ascomycota</taxon>
        <taxon>Pezizomycotina</taxon>
        <taxon>Orbiliomycetes</taxon>
        <taxon>Orbiliales</taxon>
        <taxon>Orbiliaceae</taxon>
        <taxon>Orbilia</taxon>
    </lineage>
</organism>
<reference evidence="5 6" key="1">
    <citation type="submission" date="2019-10" db="EMBL/GenBank/DDBJ databases">
        <authorList>
            <person name="Palmer J.M."/>
        </authorList>
    </citation>
    <scope>NUCLEOTIDE SEQUENCE [LARGE SCALE GENOMIC DNA]</scope>
    <source>
        <strain evidence="5 6">TWF730</strain>
    </source>
</reference>
<dbReference type="GO" id="GO:0003677">
    <property type="term" value="F:DNA binding"/>
    <property type="evidence" value="ECO:0007669"/>
    <property type="project" value="UniProtKB-KW"/>
</dbReference>
<dbReference type="AlphaFoldDB" id="A0AAV9VIT7"/>
<dbReference type="GO" id="GO:0051321">
    <property type="term" value="P:meiotic cell cycle"/>
    <property type="evidence" value="ECO:0007669"/>
    <property type="project" value="TreeGrafter"/>
</dbReference>
<evidence type="ECO:0000313" key="5">
    <source>
        <dbReference type="EMBL" id="KAK6361875.1"/>
    </source>
</evidence>
<dbReference type="GO" id="GO:0003700">
    <property type="term" value="F:DNA-binding transcription factor activity"/>
    <property type="evidence" value="ECO:0007669"/>
    <property type="project" value="UniProtKB-UniRule"/>
</dbReference>
<dbReference type="Gene3D" id="2.60.40.1390">
    <property type="entry name" value="NDT80 DNA-binding domain"/>
    <property type="match status" value="1"/>
</dbReference>
<evidence type="ECO:0000256" key="1">
    <source>
        <dbReference type="ARBA" id="ARBA00023125"/>
    </source>
</evidence>
<feature type="compositionally biased region" description="Low complexity" evidence="3">
    <location>
        <begin position="34"/>
        <end position="51"/>
    </location>
</feature>
<evidence type="ECO:0000313" key="6">
    <source>
        <dbReference type="Proteomes" id="UP001373714"/>
    </source>
</evidence>
<name>A0AAV9VIT7_9PEZI</name>
<keyword evidence="6" id="KW-1185">Reference proteome</keyword>
<dbReference type="InterPro" id="IPR037141">
    <property type="entry name" value="NDT80_DNA-bd_dom_sf"/>
</dbReference>
<feature type="domain" description="NDT80" evidence="4">
    <location>
        <begin position="97"/>
        <end position="397"/>
    </location>
</feature>
<feature type="DNA-binding region" description="NDT80" evidence="2">
    <location>
        <begin position="97"/>
        <end position="397"/>
    </location>
</feature>
<dbReference type="GO" id="GO:0000228">
    <property type="term" value="C:nuclear chromosome"/>
    <property type="evidence" value="ECO:0007669"/>
    <property type="project" value="TreeGrafter"/>
</dbReference>
<feature type="region of interest" description="Disordered" evidence="3">
    <location>
        <begin position="265"/>
        <end position="287"/>
    </location>
</feature>
<dbReference type="InterPro" id="IPR024061">
    <property type="entry name" value="NDT80_DNA-bd_dom"/>
</dbReference>
<accession>A0AAV9VIT7</accession>
<evidence type="ECO:0000259" key="4">
    <source>
        <dbReference type="PROSITE" id="PS51517"/>
    </source>
</evidence>
<keyword evidence="1 2" id="KW-0238">DNA-binding</keyword>
<comment type="caution">
    <text evidence="5">The sequence shown here is derived from an EMBL/GenBank/DDBJ whole genome shotgun (WGS) entry which is preliminary data.</text>
</comment>
<evidence type="ECO:0000256" key="3">
    <source>
        <dbReference type="SAM" id="MobiDB-lite"/>
    </source>
</evidence>
<gene>
    <name evidence="5" type="ORF">TWF730_005587</name>
</gene>
<proteinExistence type="predicted"/>
<feature type="region of interest" description="Disordered" evidence="3">
    <location>
        <begin position="601"/>
        <end position="624"/>
    </location>
</feature>
<protein>
    <recommendedName>
        <fullName evidence="4">NDT80 domain-containing protein</fullName>
    </recommendedName>
</protein>
<dbReference type="SUPFAM" id="SSF49417">
    <property type="entry name" value="p53-like transcription factors"/>
    <property type="match status" value="1"/>
</dbReference>
<feature type="region of interest" description="Disordered" evidence="3">
    <location>
        <begin position="409"/>
        <end position="440"/>
    </location>
</feature>
<dbReference type="Pfam" id="PF05224">
    <property type="entry name" value="NDT80_PhoG"/>
    <property type="match status" value="1"/>
</dbReference>
<dbReference type="GO" id="GO:0045944">
    <property type="term" value="P:positive regulation of transcription by RNA polymerase II"/>
    <property type="evidence" value="ECO:0007669"/>
    <property type="project" value="TreeGrafter"/>
</dbReference>
<dbReference type="EMBL" id="JAVHNS010000002">
    <property type="protein sequence ID" value="KAK6361875.1"/>
    <property type="molecule type" value="Genomic_DNA"/>
</dbReference>
<dbReference type="PANTHER" id="PTHR35144:SF1">
    <property type="entry name" value="PROTEIN PACG"/>
    <property type="match status" value="1"/>
</dbReference>
<feature type="region of interest" description="Disordered" evidence="3">
    <location>
        <begin position="31"/>
        <end position="81"/>
    </location>
</feature>
<dbReference type="PROSITE" id="PS51517">
    <property type="entry name" value="NDT80"/>
    <property type="match status" value="1"/>
</dbReference>
<sequence length="624" mass="68261">MTMADFDSLFADNLRDFQPVMMQAQYAGRDSIGRARSSGSLDRSGRSSSAGIHKSQPRASSLQSHRRQHSGGTSTLNFATGDPFNEISMSEMWTDHGISPNGSPGPIDSVPLQSDQLLSFRSFQRNNFVMLNQWDQPVGMTVAAQLHGMFFLAESPWDANSGPSVPGSATLPKELTCYRRNLFQVSGSIHLPAVSCVIVSDDDSEITAETIQTGQRRVIQSLEATIGGIENVEHNAVKIITVPWKNAATAPAATPTTTAAAAVQSTNPTAGNPDDYPSTATTTGRPMEKEPAPLSFNYPAAYYANPNGIQPEEDEADSLKWQMNWKRLQFRSATANNGRRKDLQQHFLVKLSVYANLVTEDLQGVPTDKVERVLLCEAFSGAIIVRGRSPRNFSSRNDIPLTGSAIVSSRHSHNNQNSQITSAAKKARHMSSGSAEEETQSDMIYTPDFAGQYADYPILDQSFQMPNDMSFDYSGPSAWMDPSSSLSMLQSPMMQQQQGGLFDPNGSYTNLSDPSGSRVNLAGMMYPEEFSPAATQTMFSQSMTATTMGAMAPPTLSHRLPRPTNSMESPSMDLLYEYFPIGVDDYMPPVEVVYRPHNAHHLTQAPPSKSSGRSKRLFSETPFE</sequence>
<dbReference type="Proteomes" id="UP001373714">
    <property type="component" value="Unassembled WGS sequence"/>
</dbReference>
<dbReference type="InterPro" id="IPR008967">
    <property type="entry name" value="p53-like_TF_DNA-bd_sf"/>
</dbReference>
<evidence type="ECO:0000256" key="2">
    <source>
        <dbReference type="PROSITE-ProRule" id="PRU00850"/>
    </source>
</evidence>
<dbReference type="InterPro" id="IPR052605">
    <property type="entry name" value="Fungal_trans_regulator"/>
</dbReference>
<dbReference type="PANTHER" id="PTHR35144">
    <property type="entry name" value="MEIOSIS-SPECIFIC TRANSCRIPTION FACTOR NDT80"/>
    <property type="match status" value="1"/>
</dbReference>